<evidence type="ECO:0000313" key="2">
    <source>
        <dbReference type="Proteomes" id="UP001234297"/>
    </source>
</evidence>
<organism evidence="1 2">
    <name type="scientific">Persea americana</name>
    <name type="common">Avocado</name>
    <dbReference type="NCBI Taxonomy" id="3435"/>
    <lineage>
        <taxon>Eukaryota</taxon>
        <taxon>Viridiplantae</taxon>
        <taxon>Streptophyta</taxon>
        <taxon>Embryophyta</taxon>
        <taxon>Tracheophyta</taxon>
        <taxon>Spermatophyta</taxon>
        <taxon>Magnoliopsida</taxon>
        <taxon>Magnoliidae</taxon>
        <taxon>Laurales</taxon>
        <taxon>Lauraceae</taxon>
        <taxon>Persea</taxon>
    </lineage>
</organism>
<accession>A0ACC2LZD9</accession>
<name>A0ACC2LZD9_PERAE</name>
<sequence length="95" mass="10467">MHKPSTDKVKLSVSPAAGEGRRGCAVEGDHERERNAEGDKRGAEVRDVQRSARVVLGGPWMAGERGMGQRDEGWRRDGRWFARSGLDETEMATDG</sequence>
<gene>
    <name evidence="1" type="ORF">MRB53_012681</name>
</gene>
<protein>
    <submittedName>
        <fullName evidence="1">Uncharacterized protein</fullName>
    </submittedName>
</protein>
<reference evidence="1 2" key="1">
    <citation type="journal article" date="2022" name="Hortic Res">
        <title>A haplotype resolved chromosomal level avocado genome allows analysis of novel avocado genes.</title>
        <authorList>
            <person name="Nath O."/>
            <person name="Fletcher S.J."/>
            <person name="Hayward A."/>
            <person name="Shaw L.M."/>
            <person name="Masouleh A.K."/>
            <person name="Furtado A."/>
            <person name="Henry R.J."/>
            <person name="Mitter N."/>
        </authorList>
    </citation>
    <scope>NUCLEOTIDE SEQUENCE [LARGE SCALE GENOMIC DNA]</scope>
    <source>
        <strain evidence="2">cv. Hass</strain>
    </source>
</reference>
<keyword evidence="2" id="KW-1185">Reference proteome</keyword>
<dbReference type="Proteomes" id="UP001234297">
    <property type="component" value="Chromosome 3"/>
</dbReference>
<evidence type="ECO:0000313" key="1">
    <source>
        <dbReference type="EMBL" id="KAJ8638414.1"/>
    </source>
</evidence>
<proteinExistence type="predicted"/>
<comment type="caution">
    <text evidence="1">The sequence shown here is derived from an EMBL/GenBank/DDBJ whole genome shotgun (WGS) entry which is preliminary data.</text>
</comment>
<dbReference type="EMBL" id="CM056811">
    <property type="protein sequence ID" value="KAJ8638414.1"/>
    <property type="molecule type" value="Genomic_DNA"/>
</dbReference>